<evidence type="ECO:0000313" key="4">
    <source>
        <dbReference type="Proteomes" id="UP000231586"/>
    </source>
</evidence>
<dbReference type="Proteomes" id="UP000231586">
    <property type="component" value="Unassembled WGS sequence"/>
</dbReference>
<feature type="region of interest" description="Disordered" evidence="1">
    <location>
        <begin position="202"/>
        <end position="225"/>
    </location>
</feature>
<dbReference type="InterPro" id="IPR036390">
    <property type="entry name" value="WH_DNA-bd_sf"/>
</dbReference>
<dbReference type="GO" id="GO:0003700">
    <property type="term" value="F:DNA-binding transcription factor activity"/>
    <property type="evidence" value="ECO:0007669"/>
    <property type="project" value="InterPro"/>
</dbReference>
<evidence type="ECO:0000256" key="1">
    <source>
        <dbReference type="SAM" id="MobiDB-lite"/>
    </source>
</evidence>
<accession>A0A2M8WVS4</accession>
<feature type="region of interest" description="Disordered" evidence="1">
    <location>
        <begin position="87"/>
        <end position="109"/>
    </location>
</feature>
<gene>
    <name evidence="3" type="ORF">CLV34_0858</name>
</gene>
<dbReference type="Gene3D" id="1.10.10.10">
    <property type="entry name" value="Winged helix-like DNA-binding domain superfamily/Winged helix DNA-binding domain"/>
    <property type="match status" value="1"/>
</dbReference>
<dbReference type="InterPro" id="IPR036388">
    <property type="entry name" value="WH-like_DNA-bd_sf"/>
</dbReference>
<reference evidence="3 4" key="1">
    <citation type="submission" date="2017-11" db="EMBL/GenBank/DDBJ databases">
        <title>Genomic Encyclopedia of Archaeal and Bacterial Type Strains, Phase II (KMG-II): From Individual Species to Whole Genera.</title>
        <authorList>
            <person name="Goeker M."/>
        </authorList>
    </citation>
    <scope>NUCLEOTIDE SEQUENCE [LARGE SCALE GENOMIC DNA]</scope>
    <source>
        <strain evidence="3 4">DSM 22413</strain>
    </source>
</reference>
<organism evidence="3 4">
    <name type="scientific">Luteimicrobium subarcticum</name>
    <dbReference type="NCBI Taxonomy" id="620910"/>
    <lineage>
        <taxon>Bacteria</taxon>
        <taxon>Bacillati</taxon>
        <taxon>Actinomycetota</taxon>
        <taxon>Actinomycetes</taxon>
        <taxon>Micrococcales</taxon>
        <taxon>Luteimicrobium</taxon>
    </lineage>
</organism>
<dbReference type="Pfam" id="PF12840">
    <property type="entry name" value="HTH_20"/>
    <property type="match status" value="1"/>
</dbReference>
<evidence type="ECO:0000259" key="2">
    <source>
        <dbReference type="SMART" id="SM00418"/>
    </source>
</evidence>
<dbReference type="AlphaFoldDB" id="A0A2M8WVS4"/>
<dbReference type="InterPro" id="IPR011991">
    <property type="entry name" value="ArsR-like_HTH"/>
</dbReference>
<evidence type="ECO:0000313" key="3">
    <source>
        <dbReference type="EMBL" id="PJI95006.1"/>
    </source>
</evidence>
<dbReference type="EMBL" id="PGTZ01000006">
    <property type="protein sequence ID" value="PJI95006.1"/>
    <property type="molecule type" value="Genomic_DNA"/>
</dbReference>
<feature type="domain" description="HTH arsR-type" evidence="2">
    <location>
        <begin position="29"/>
        <end position="107"/>
    </location>
</feature>
<comment type="caution">
    <text evidence="3">The sequence shown here is derived from an EMBL/GenBank/DDBJ whole genome shotgun (WGS) entry which is preliminary data.</text>
</comment>
<dbReference type="SUPFAM" id="SSF46785">
    <property type="entry name" value="Winged helix' DNA-binding domain"/>
    <property type="match status" value="1"/>
</dbReference>
<sequence>MTDGVARTTGEGTAPAVSERAVFRTDDPVVLRAFAHPLRVELLAQLDELGEATASELGELTGQSVANASFHLRQLEKAGFIERAAATGREKPWRPAHRHRSLEPDPHDARSVQESGVISAAYLQHEATRLARFFATSATLPPEWVSTVTFTTAGFWATAEELRALGAQIQHLVDAFAGRGTDPALRPEGAVHARLLATLNPELDHEDRAGAARTRRAGSPAVEPG</sequence>
<keyword evidence="4" id="KW-1185">Reference proteome</keyword>
<dbReference type="SMART" id="SM00418">
    <property type="entry name" value="HTH_ARSR"/>
    <property type="match status" value="1"/>
</dbReference>
<dbReference type="InterPro" id="IPR001845">
    <property type="entry name" value="HTH_ArsR_DNA-bd_dom"/>
</dbReference>
<dbReference type="RefSeq" id="WP_100348936.1">
    <property type="nucleotide sequence ID" value="NZ_PGTZ01000006.1"/>
</dbReference>
<dbReference type="CDD" id="cd00090">
    <property type="entry name" value="HTH_ARSR"/>
    <property type="match status" value="1"/>
</dbReference>
<protein>
    <submittedName>
        <fullName evidence="3">Helix-turn-helix protein</fullName>
    </submittedName>
</protein>
<proteinExistence type="predicted"/>
<name>A0A2M8WVS4_9MICO</name>
<dbReference type="OrthoDB" id="7945987at2"/>